<evidence type="ECO:0000259" key="7">
    <source>
        <dbReference type="Pfam" id="PF00924"/>
    </source>
</evidence>
<dbReference type="Proteomes" id="UP001358324">
    <property type="component" value="Unassembled WGS sequence"/>
</dbReference>
<comment type="caution">
    <text evidence="8">The sequence shown here is derived from an EMBL/GenBank/DDBJ whole genome shotgun (WGS) entry which is preliminary data.</text>
</comment>
<gene>
    <name evidence="8" type="ORF">V3391_08505</name>
</gene>
<feature type="transmembrane region" description="Helical" evidence="6">
    <location>
        <begin position="48"/>
        <end position="69"/>
    </location>
</feature>
<dbReference type="EMBL" id="JAZHBM010000002">
    <property type="protein sequence ID" value="MEF3082249.1"/>
    <property type="molecule type" value="Genomic_DNA"/>
</dbReference>
<evidence type="ECO:0000313" key="8">
    <source>
        <dbReference type="EMBL" id="MEF3082249.1"/>
    </source>
</evidence>
<feature type="region of interest" description="Disordered" evidence="5">
    <location>
        <begin position="353"/>
        <end position="392"/>
    </location>
</feature>
<feature type="transmembrane region" description="Helical" evidence="6">
    <location>
        <begin position="6"/>
        <end position="27"/>
    </location>
</feature>
<organism evidence="8 9">
    <name type="scientific">Luteimonas flava</name>
    <dbReference type="NCBI Taxonomy" id="3115822"/>
    <lineage>
        <taxon>Bacteria</taxon>
        <taxon>Pseudomonadati</taxon>
        <taxon>Pseudomonadota</taxon>
        <taxon>Gammaproteobacteria</taxon>
        <taxon>Lysobacterales</taxon>
        <taxon>Lysobacteraceae</taxon>
        <taxon>Luteimonas</taxon>
    </lineage>
</organism>
<dbReference type="SUPFAM" id="SSF50182">
    <property type="entry name" value="Sm-like ribonucleoproteins"/>
    <property type="match status" value="1"/>
</dbReference>
<evidence type="ECO:0000256" key="6">
    <source>
        <dbReference type="SAM" id="Phobius"/>
    </source>
</evidence>
<dbReference type="PANTHER" id="PTHR30566:SF25">
    <property type="entry name" value="INNER MEMBRANE PROTEIN"/>
    <property type="match status" value="1"/>
</dbReference>
<dbReference type="InterPro" id="IPR010920">
    <property type="entry name" value="LSM_dom_sf"/>
</dbReference>
<dbReference type="Gene3D" id="1.10.287.1260">
    <property type="match status" value="1"/>
</dbReference>
<evidence type="ECO:0000256" key="2">
    <source>
        <dbReference type="ARBA" id="ARBA00022692"/>
    </source>
</evidence>
<feature type="transmembrane region" description="Helical" evidence="6">
    <location>
        <begin position="159"/>
        <end position="178"/>
    </location>
</feature>
<reference evidence="8 9" key="1">
    <citation type="submission" date="2024-01" db="EMBL/GenBank/DDBJ databases">
        <title>Novel species of the genus Luteimonas isolated from rivers.</title>
        <authorList>
            <person name="Lu H."/>
        </authorList>
    </citation>
    <scope>NUCLEOTIDE SEQUENCE [LARGE SCALE GENOMIC DNA]</scope>
    <source>
        <strain evidence="8 9">SMYT11W</strain>
    </source>
</reference>
<name>A0ABU7WE74_9GAMM</name>
<evidence type="ECO:0000313" key="9">
    <source>
        <dbReference type="Proteomes" id="UP001358324"/>
    </source>
</evidence>
<protein>
    <submittedName>
        <fullName evidence="8">Mechanosensitive ion channel domain-containing protein</fullName>
    </submittedName>
</protein>
<feature type="domain" description="Mechanosensitive ion channel MscS" evidence="7">
    <location>
        <begin position="181"/>
        <end position="247"/>
    </location>
</feature>
<feature type="transmembrane region" description="Helical" evidence="6">
    <location>
        <begin position="85"/>
        <end position="111"/>
    </location>
</feature>
<dbReference type="Pfam" id="PF00924">
    <property type="entry name" value="MS_channel_2nd"/>
    <property type="match status" value="1"/>
</dbReference>
<sequence length="392" mass="42896">MSSEWIHLAAIAWPLLVALILGIVVHWSLRALARVASRRAHEHMRARIAQVVAVPAAVALPLLFLSLALDATPIDPDLLGQLRHWIAIGGMLCLTWLGARVVGAIEARILLEHPVDVEDNLAARRIQTQARVISRVIQAGVVLVGVSLALMTFPQVRQVGAGLLASAGIIGLIAGVAAQPVFGNLIAGLQIALAQPIRLDDVVIVEGEWGRIEEITSTYVVVRIWDERRLVVPLQWFISNPFQNWTRTSAQLLGTVFLWLDHRAPIPAIRDQLQRICEADPRWDRRVCVTQITETDKHTIEVRLLVSARNSGELFDLRCAVREGMLAFLDAHHPQALPRVRNEVTDGDARRAATHAVAPVDHASTRSPGAEAATETALDAHLDTGLPSRPAQ</sequence>
<keyword evidence="4 6" id="KW-0472">Membrane</keyword>
<keyword evidence="3 6" id="KW-1133">Transmembrane helix</keyword>
<keyword evidence="2 6" id="KW-0812">Transmembrane</keyword>
<dbReference type="InterPro" id="IPR023408">
    <property type="entry name" value="MscS_beta-dom_sf"/>
</dbReference>
<evidence type="ECO:0000256" key="3">
    <source>
        <dbReference type="ARBA" id="ARBA00022989"/>
    </source>
</evidence>
<evidence type="ECO:0000256" key="1">
    <source>
        <dbReference type="ARBA" id="ARBA00004370"/>
    </source>
</evidence>
<dbReference type="RefSeq" id="WP_332078002.1">
    <property type="nucleotide sequence ID" value="NZ_JAZHBM010000002.1"/>
</dbReference>
<dbReference type="InterPro" id="IPR006685">
    <property type="entry name" value="MscS_channel_2nd"/>
</dbReference>
<proteinExistence type="predicted"/>
<accession>A0ABU7WE74</accession>
<dbReference type="Gene3D" id="2.30.30.60">
    <property type="match status" value="1"/>
</dbReference>
<evidence type="ECO:0000256" key="5">
    <source>
        <dbReference type="SAM" id="MobiDB-lite"/>
    </source>
</evidence>
<dbReference type="PANTHER" id="PTHR30566">
    <property type="entry name" value="YNAI-RELATED MECHANOSENSITIVE ION CHANNEL"/>
    <property type="match status" value="1"/>
</dbReference>
<feature type="transmembrane region" description="Helical" evidence="6">
    <location>
        <begin position="132"/>
        <end position="153"/>
    </location>
</feature>
<keyword evidence="9" id="KW-1185">Reference proteome</keyword>
<comment type="subcellular location">
    <subcellularLocation>
        <location evidence="1">Membrane</location>
    </subcellularLocation>
</comment>
<evidence type="ECO:0000256" key="4">
    <source>
        <dbReference type="ARBA" id="ARBA00023136"/>
    </source>
</evidence>